<dbReference type="InterPro" id="IPR001254">
    <property type="entry name" value="Trypsin_dom"/>
</dbReference>
<dbReference type="Proteomes" id="UP000675881">
    <property type="component" value="Chromosome 2"/>
</dbReference>
<dbReference type="PROSITE" id="PS50240">
    <property type="entry name" value="TRYPSIN_DOM"/>
    <property type="match status" value="1"/>
</dbReference>
<dbReference type="GO" id="GO:0004252">
    <property type="term" value="F:serine-type endopeptidase activity"/>
    <property type="evidence" value="ECO:0007669"/>
    <property type="project" value="InterPro"/>
</dbReference>
<dbReference type="InterPro" id="IPR043504">
    <property type="entry name" value="Peptidase_S1_PA_chymotrypsin"/>
</dbReference>
<organism evidence="2 3">
    <name type="scientific">Lepeophtheirus salmonis</name>
    <name type="common">Salmon louse</name>
    <name type="synonym">Caligus salmonis</name>
    <dbReference type="NCBI Taxonomy" id="72036"/>
    <lineage>
        <taxon>Eukaryota</taxon>
        <taxon>Metazoa</taxon>
        <taxon>Ecdysozoa</taxon>
        <taxon>Arthropoda</taxon>
        <taxon>Crustacea</taxon>
        <taxon>Multicrustacea</taxon>
        <taxon>Hexanauplia</taxon>
        <taxon>Copepoda</taxon>
        <taxon>Siphonostomatoida</taxon>
        <taxon>Caligidae</taxon>
        <taxon>Lepeophtheirus</taxon>
    </lineage>
</organism>
<evidence type="ECO:0000256" key="1">
    <source>
        <dbReference type="ARBA" id="ARBA00023157"/>
    </source>
</evidence>
<dbReference type="InterPro" id="IPR018114">
    <property type="entry name" value="TRYPSIN_HIS"/>
</dbReference>
<dbReference type="SMART" id="SM00020">
    <property type="entry name" value="Tryp_SPc"/>
    <property type="match status" value="1"/>
</dbReference>
<dbReference type="PANTHER" id="PTHR24253:SF103">
    <property type="entry name" value="TRANSMEMBRANE PROTEASE SERINE 7"/>
    <property type="match status" value="1"/>
</dbReference>
<dbReference type="PROSITE" id="PS00134">
    <property type="entry name" value="TRYPSIN_HIS"/>
    <property type="match status" value="1"/>
</dbReference>
<sequence length="452" mass="51309">MRNNESQVIHNVQILDLLRTHDVPEYCRRKQLGDAFHCGSTVITPRLLLSAAHCVCQDLYTDCIKGEHGLIPKDEKKIDNTEDIEYVEKSERLLRHERKIITFIAHMKYKAFQPNDIAILKMDRDLPNDLKSAPICLFYAGLFPDNHSNLNATVIGFGHRWSRRTCMTDAIGPHPYKSCSFPYWASQIDMFTGKKLKKVQYNKCNHFPNPSNLNPICRKFNLFYQNEINEDYSTVDVVMSNNSWVRCYTENDLGNGWCGICNSFECQLGRDIPDGDEDWSWCARDCSGSDVIHSHSGTLDLQTVDIDLLTDEECSEFTQNFTTVNTTIELCAGYKHYISMPTKYSYIVLPNGTDHFLKISDTIKTNEWILGGKDACQGDSGGPLFITLGTSEDTKRAFLIGIVSRGSGCGSHGNPGIYTRVNAFLPWIRERMLILNNATEQEFLTPPLKPSL</sequence>
<evidence type="ECO:0000313" key="2">
    <source>
        <dbReference type="EMBL" id="CAF2867195.1"/>
    </source>
</evidence>
<accession>A0A7R8H4V4</accession>
<proteinExistence type="predicted"/>
<dbReference type="Pfam" id="PF00089">
    <property type="entry name" value="Trypsin"/>
    <property type="match status" value="2"/>
</dbReference>
<evidence type="ECO:0000313" key="3">
    <source>
        <dbReference type="Proteomes" id="UP000675881"/>
    </source>
</evidence>
<keyword evidence="1" id="KW-1015">Disulfide bond</keyword>
<dbReference type="AlphaFoldDB" id="A0A7R8H4V4"/>
<dbReference type="PANTHER" id="PTHR24253">
    <property type="entry name" value="TRANSMEMBRANE PROTEASE SERINE"/>
    <property type="match status" value="1"/>
</dbReference>
<protein>
    <submittedName>
        <fullName evidence="2">TMPRSS13</fullName>
    </submittedName>
</protein>
<dbReference type="GO" id="GO:0006508">
    <property type="term" value="P:proteolysis"/>
    <property type="evidence" value="ECO:0007669"/>
    <property type="project" value="InterPro"/>
</dbReference>
<keyword evidence="3" id="KW-1185">Reference proteome</keyword>
<dbReference type="Gene3D" id="2.40.10.10">
    <property type="entry name" value="Trypsin-like serine proteases"/>
    <property type="match status" value="3"/>
</dbReference>
<dbReference type="InterPro" id="IPR009003">
    <property type="entry name" value="Peptidase_S1_PA"/>
</dbReference>
<name>A0A7R8H4V4_LEPSM</name>
<dbReference type="EMBL" id="HG994581">
    <property type="protein sequence ID" value="CAF2867195.1"/>
    <property type="molecule type" value="Genomic_DNA"/>
</dbReference>
<dbReference type="SUPFAM" id="SSF50494">
    <property type="entry name" value="Trypsin-like serine proteases"/>
    <property type="match status" value="1"/>
</dbReference>
<gene>
    <name evidence="2" type="ORF">LSAA_6434</name>
</gene>
<reference evidence="2" key="1">
    <citation type="submission" date="2021-02" db="EMBL/GenBank/DDBJ databases">
        <authorList>
            <person name="Bekaert M."/>
        </authorList>
    </citation>
    <scope>NUCLEOTIDE SEQUENCE</scope>
    <source>
        <strain evidence="2">IoA-00</strain>
    </source>
</reference>
<dbReference type="PROSITE" id="PS00135">
    <property type="entry name" value="TRYPSIN_SER"/>
    <property type="match status" value="1"/>
</dbReference>
<dbReference type="InterPro" id="IPR033116">
    <property type="entry name" value="TRYPSIN_SER"/>
</dbReference>